<proteinExistence type="predicted"/>
<feature type="domain" description="Phosphoribulokinase/uridine kinase" evidence="1">
    <location>
        <begin position="23"/>
        <end position="146"/>
    </location>
</feature>
<sequence>MSVDISSRFVDWVLSVSPKRPLFVGVSGPQGSGKSYLAAHLVQELRQKRLKAVALSLDDFYWPYEEQQKVTRRARDENNLLLQGRGLPGTHDLALMEKVLAQMACGEHTSVPQYDKGAHGGVGDRAAWISVPPVDVVVVEGWFCGFRSVGPSDFEAKWARASSIVRSHQRRHVEALNARLRDYERIWAYFDCFVYLHGDLENVYRWRDEQEEVLRAQGRGMTPDEVRRFVDRYMPVYELYYEDMCRAAGARRLGLTIDAARQVRAVESDWPGAMEGEEPHTNM</sequence>
<evidence type="ECO:0000313" key="3">
    <source>
        <dbReference type="Proteomes" id="UP000195602"/>
    </source>
</evidence>
<organism evidence="2 3">
    <name type="scientific">Clavispora lusitaniae</name>
    <name type="common">Candida lusitaniae</name>
    <dbReference type="NCBI Taxonomy" id="36911"/>
    <lineage>
        <taxon>Eukaryota</taxon>
        <taxon>Fungi</taxon>
        <taxon>Dikarya</taxon>
        <taxon>Ascomycota</taxon>
        <taxon>Saccharomycotina</taxon>
        <taxon>Pichiomycetes</taxon>
        <taxon>Metschnikowiaceae</taxon>
        <taxon>Clavispora</taxon>
    </lineage>
</organism>
<dbReference type="Pfam" id="PF00485">
    <property type="entry name" value="PRK"/>
    <property type="match status" value="1"/>
</dbReference>
<comment type="caution">
    <text evidence="2">The sequence shown here is derived from an EMBL/GenBank/DDBJ whole genome shotgun (WGS) entry which is preliminary data.</text>
</comment>
<gene>
    <name evidence="2" type="ORF">A9F13_04g03773</name>
</gene>
<dbReference type="PANTHER" id="PTHR10285">
    <property type="entry name" value="URIDINE KINASE"/>
    <property type="match status" value="1"/>
</dbReference>
<name>A0AA91T337_CLALS</name>
<dbReference type="GO" id="GO:0005524">
    <property type="term" value="F:ATP binding"/>
    <property type="evidence" value="ECO:0007669"/>
    <property type="project" value="InterPro"/>
</dbReference>
<keyword evidence="2" id="KW-0808">Transferase</keyword>
<dbReference type="AlphaFoldDB" id="A0AA91T337"/>
<dbReference type="GO" id="GO:0016301">
    <property type="term" value="F:kinase activity"/>
    <property type="evidence" value="ECO:0007669"/>
    <property type="project" value="UniProtKB-KW"/>
</dbReference>
<dbReference type="InterPro" id="IPR006083">
    <property type="entry name" value="PRK/URK"/>
</dbReference>
<dbReference type="Gene3D" id="3.40.50.300">
    <property type="entry name" value="P-loop containing nucleotide triphosphate hydrolases"/>
    <property type="match status" value="1"/>
</dbReference>
<evidence type="ECO:0000259" key="1">
    <source>
        <dbReference type="Pfam" id="PF00485"/>
    </source>
</evidence>
<reference evidence="2 3" key="1">
    <citation type="submission" date="2017-04" db="EMBL/GenBank/DDBJ databases">
        <title>Draft genome of the yeast Clavispora lusitaniae type strain CBS 6936.</title>
        <authorList>
            <person name="Durrens P."/>
            <person name="Klopp C."/>
            <person name="Biteau N."/>
            <person name="Fitton-Ouhabi V."/>
            <person name="Dementhon K."/>
            <person name="Accoceberry I."/>
            <person name="Sherman D.J."/>
            <person name="Noel T."/>
        </authorList>
    </citation>
    <scope>NUCLEOTIDE SEQUENCE [LARGE SCALE GENOMIC DNA]</scope>
    <source>
        <strain evidence="2 3">CBS 6936</strain>
    </source>
</reference>
<dbReference type="SUPFAM" id="SSF52540">
    <property type="entry name" value="P-loop containing nucleoside triphosphate hydrolases"/>
    <property type="match status" value="1"/>
</dbReference>
<protein>
    <submittedName>
        <fullName evidence="2">ATP-dependent kinase</fullName>
    </submittedName>
</protein>
<keyword evidence="2" id="KW-0418">Kinase</keyword>
<accession>A0AA91T337</accession>
<evidence type="ECO:0000313" key="2">
    <source>
        <dbReference type="EMBL" id="OVF09859.1"/>
    </source>
</evidence>
<dbReference type="EMBL" id="LYUB02000004">
    <property type="protein sequence ID" value="OVF09859.1"/>
    <property type="molecule type" value="Genomic_DNA"/>
</dbReference>
<dbReference type="Proteomes" id="UP000195602">
    <property type="component" value="Unassembled WGS sequence"/>
</dbReference>
<dbReference type="InterPro" id="IPR027417">
    <property type="entry name" value="P-loop_NTPase"/>
</dbReference>
<dbReference type="KEGG" id="clus:A9F13_04g03773"/>